<name>A0A3F2ZQC9_CLOB6</name>
<evidence type="ECO:0000313" key="2">
    <source>
        <dbReference type="Proteomes" id="UP000002333"/>
    </source>
</evidence>
<evidence type="ECO:0000313" key="1">
    <source>
        <dbReference type="EMBL" id="ACQ51362.1"/>
    </source>
</evidence>
<gene>
    <name evidence="1" type="ordered locus">CLJ_0288</name>
</gene>
<sequence length="49" mass="5779">MFDIDENNICINFGCVEAECRKCNSMCNFNCPNYESRNTRQKEINYSCL</sequence>
<geneLocation type="plasmid" evidence="1 2">
    <name>pCLJ</name>
</geneLocation>
<organism evidence="1 2">
    <name type="scientific">Clostridium botulinum (strain 657 / Type Ba4)</name>
    <dbReference type="NCBI Taxonomy" id="515621"/>
    <lineage>
        <taxon>Bacteria</taxon>
        <taxon>Bacillati</taxon>
        <taxon>Bacillota</taxon>
        <taxon>Clostridia</taxon>
        <taxon>Eubacteriales</taxon>
        <taxon>Clostridiaceae</taxon>
        <taxon>Clostridium</taxon>
    </lineage>
</organism>
<dbReference type="RefSeq" id="WP_003362466.1">
    <property type="nucleotide sequence ID" value="NC_012654.1"/>
</dbReference>
<reference evidence="2" key="2">
    <citation type="submission" date="2008-05" db="EMBL/GenBank/DDBJ databases">
        <title>Genome sequence of Clostridium botulinum Ba4 strain 657 plasmid pCLJ.</title>
        <authorList>
            <person name="Shrivastava S."/>
            <person name="Brown J.L."/>
            <person name="Bruce D."/>
            <person name="Detter C."/>
            <person name="Munk C."/>
            <person name="Smith L.A."/>
            <person name="Smith T.J."/>
            <person name="Sutton G."/>
            <person name="Brettin T.S."/>
        </authorList>
    </citation>
    <scope>NUCLEOTIDE SEQUENCE [LARGE SCALE GENOMIC DNA]</scope>
    <source>
        <strain evidence="2">657 / Type Ba4</strain>
        <plasmid evidence="2">pCLJ</plasmid>
    </source>
</reference>
<dbReference type="KEGG" id="cbi:CLJ_0288"/>
<reference evidence="1 2" key="1">
    <citation type="journal article" date="2007" name="PLoS ONE">
        <title>Analysis of the neurotoxin complex genes in Clostridium botulinum A1-A4 and B1 strains: BoNT/A3, /Ba4 and /B1 clusters are located within plasmids.</title>
        <authorList>
            <person name="Smith T.J."/>
            <person name="Hill K.K."/>
            <person name="Foley B.T."/>
            <person name="Detter J.C."/>
            <person name="Munk A.C."/>
            <person name="Bruce D.C."/>
            <person name="Doggett N.A."/>
            <person name="Smith L.A."/>
            <person name="Marks J.D."/>
            <person name="Xie G."/>
            <person name="Brettin T.S."/>
        </authorList>
    </citation>
    <scope>NUCLEOTIDE SEQUENCE [LARGE SCALE GENOMIC DNA]</scope>
    <source>
        <strain evidence="2">657 / Type Ba4</strain>
    </source>
</reference>
<keyword evidence="1" id="KW-0614">Plasmid</keyword>
<dbReference type="AlphaFoldDB" id="A0A3F2ZQC9"/>
<dbReference type="Proteomes" id="UP000002333">
    <property type="component" value="Plasmid pCLJ"/>
</dbReference>
<dbReference type="EMBL" id="CP001081">
    <property type="protein sequence ID" value="ACQ51362.1"/>
    <property type="molecule type" value="Genomic_DNA"/>
</dbReference>
<proteinExistence type="predicted"/>
<accession>A0A3F2ZQC9</accession>
<protein>
    <submittedName>
        <fullName evidence="1">Conserved domain protein</fullName>
    </submittedName>
</protein>